<feature type="transmembrane region" description="Helical" evidence="11">
    <location>
        <begin position="171"/>
        <end position="192"/>
    </location>
</feature>
<evidence type="ECO:0000256" key="10">
    <source>
        <dbReference type="ARBA" id="ARBA00071366"/>
    </source>
</evidence>
<feature type="transmembrane region" description="Helical" evidence="11">
    <location>
        <begin position="53"/>
        <end position="75"/>
    </location>
</feature>
<feature type="transmembrane region" description="Helical" evidence="11">
    <location>
        <begin position="28"/>
        <end position="47"/>
    </location>
</feature>
<gene>
    <name evidence="12" type="ORF">MSSIT_1137</name>
</gene>
<dbReference type="GeneID" id="24859929"/>
<dbReference type="RefSeq" id="WP_048170817.1">
    <property type="nucleotide sequence ID" value="NZ_CP009506.1"/>
</dbReference>
<dbReference type="InterPro" id="IPR037294">
    <property type="entry name" value="ABC_BtuC-like"/>
</dbReference>
<feature type="transmembrane region" description="Helical" evidence="11">
    <location>
        <begin position="87"/>
        <end position="107"/>
    </location>
</feature>
<keyword evidence="13" id="KW-1185">Reference proteome</keyword>
<evidence type="ECO:0000256" key="11">
    <source>
        <dbReference type="SAM" id="Phobius"/>
    </source>
</evidence>
<protein>
    <recommendedName>
        <fullName evidence="10">Cobalamin import system permease protein BtuC</fullName>
    </recommendedName>
</protein>
<comment type="similarity">
    <text evidence="2">Belongs to the binding-protein-dependent transport system permease family. FecCD subfamily.</text>
</comment>
<comment type="subunit">
    <text evidence="9">The complex is composed of two ATP-binding proteins (BtuD), two transmembrane proteins (BtuC) and a solute-binding protein (BtuF).</text>
</comment>
<dbReference type="CDD" id="cd06550">
    <property type="entry name" value="TM_ABC_iron-siderophores_like"/>
    <property type="match status" value="1"/>
</dbReference>
<dbReference type="PANTHER" id="PTHR30472">
    <property type="entry name" value="FERRIC ENTEROBACTIN TRANSPORT SYSTEM PERMEASE PROTEIN"/>
    <property type="match status" value="1"/>
</dbReference>
<dbReference type="HOGENOM" id="CLU_013016_0_2_2"/>
<proteinExistence type="inferred from homology"/>
<dbReference type="KEGG" id="msw:MSSIT_1137"/>
<keyword evidence="3" id="KW-0813">Transport</keyword>
<dbReference type="FunFam" id="1.10.3470.10:FF:000001">
    <property type="entry name" value="Vitamin B12 ABC transporter permease BtuC"/>
    <property type="match status" value="1"/>
</dbReference>
<evidence type="ECO:0000313" key="13">
    <source>
        <dbReference type="Proteomes" id="UP000033111"/>
    </source>
</evidence>
<feature type="transmembrane region" description="Helical" evidence="11">
    <location>
        <begin position="147"/>
        <end position="165"/>
    </location>
</feature>
<dbReference type="InterPro" id="IPR000522">
    <property type="entry name" value="ABC_transptr_permease_BtuC"/>
</dbReference>
<dbReference type="SUPFAM" id="SSF81345">
    <property type="entry name" value="ABC transporter involved in vitamin B12 uptake, BtuC"/>
    <property type="match status" value="1"/>
</dbReference>
<evidence type="ECO:0000256" key="7">
    <source>
        <dbReference type="ARBA" id="ARBA00023136"/>
    </source>
</evidence>
<keyword evidence="7 11" id="KW-0472">Membrane</keyword>
<evidence type="ECO:0000256" key="5">
    <source>
        <dbReference type="ARBA" id="ARBA00022692"/>
    </source>
</evidence>
<dbReference type="Proteomes" id="UP000033111">
    <property type="component" value="Chromosome"/>
</dbReference>
<evidence type="ECO:0000256" key="4">
    <source>
        <dbReference type="ARBA" id="ARBA00022475"/>
    </source>
</evidence>
<comment type="subcellular location">
    <subcellularLocation>
        <location evidence="1">Cell membrane</location>
        <topology evidence="1">Multi-pass membrane protein</topology>
    </subcellularLocation>
</comment>
<dbReference type="EMBL" id="CP009506">
    <property type="protein sequence ID" value="AKB27856.1"/>
    <property type="molecule type" value="Genomic_DNA"/>
</dbReference>
<feature type="transmembrane region" description="Helical" evidence="11">
    <location>
        <begin position="263"/>
        <end position="288"/>
    </location>
</feature>
<evidence type="ECO:0000256" key="2">
    <source>
        <dbReference type="ARBA" id="ARBA00007935"/>
    </source>
</evidence>
<dbReference type="GO" id="GO:0005886">
    <property type="term" value="C:plasma membrane"/>
    <property type="evidence" value="ECO:0007669"/>
    <property type="project" value="UniProtKB-SubCell"/>
</dbReference>
<dbReference type="OrthoDB" id="57034at2157"/>
<comment type="function">
    <text evidence="8">Required for corrinoid utilization. Probably part of the ABC transporter complex BtuCDF involved in cobalamin (vitamin B12) import. Probably involved in the translocation of the substrate across the membrane.</text>
</comment>
<dbReference type="PATRIC" id="fig|1434120.4.peg.1443"/>
<dbReference type="GO" id="GO:0033214">
    <property type="term" value="P:siderophore-iron import into cell"/>
    <property type="evidence" value="ECO:0007669"/>
    <property type="project" value="TreeGrafter"/>
</dbReference>
<evidence type="ECO:0000313" key="12">
    <source>
        <dbReference type="EMBL" id="AKB27856.1"/>
    </source>
</evidence>
<dbReference type="Gene3D" id="1.10.3470.10">
    <property type="entry name" value="ABC transporter involved in vitamin B12 uptake, BtuC"/>
    <property type="match status" value="1"/>
</dbReference>
<keyword evidence="5 11" id="KW-0812">Transmembrane</keyword>
<evidence type="ECO:0000256" key="6">
    <source>
        <dbReference type="ARBA" id="ARBA00022989"/>
    </source>
</evidence>
<feature type="transmembrane region" description="Helical" evidence="11">
    <location>
        <begin position="221"/>
        <end position="242"/>
    </location>
</feature>
<keyword evidence="6 11" id="KW-1133">Transmembrane helix</keyword>
<keyword evidence="4" id="KW-1003">Cell membrane</keyword>
<organism evidence="12 13">
    <name type="scientific">Methanosarcina siciliae T4/M</name>
    <dbReference type="NCBI Taxonomy" id="1434120"/>
    <lineage>
        <taxon>Archaea</taxon>
        <taxon>Methanobacteriati</taxon>
        <taxon>Methanobacteriota</taxon>
        <taxon>Stenosarchaea group</taxon>
        <taxon>Methanomicrobia</taxon>
        <taxon>Methanosarcinales</taxon>
        <taxon>Methanosarcinaceae</taxon>
        <taxon>Methanosarcina</taxon>
    </lineage>
</organism>
<evidence type="ECO:0000256" key="9">
    <source>
        <dbReference type="ARBA" id="ARBA00064420"/>
    </source>
</evidence>
<dbReference type="PANTHER" id="PTHR30472:SF70">
    <property type="entry name" value="MOLYBDATE IMPORT SYSTEM PERMEASE PROTEIN MOLB"/>
    <property type="match status" value="1"/>
</dbReference>
<name>A0A0E3L840_9EURY</name>
<dbReference type="AlphaFoldDB" id="A0A0E3L840"/>
<evidence type="ECO:0000256" key="8">
    <source>
        <dbReference type="ARBA" id="ARBA00053891"/>
    </source>
</evidence>
<dbReference type="Pfam" id="PF01032">
    <property type="entry name" value="FecCD"/>
    <property type="match status" value="1"/>
</dbReference>
<dbReference type="GO" id="GO:0022857">
    <property type="term" value="F:transmembrane transporter activity"/>
    <property type="evidence" value="ECO:0007669"/>
    <property type="project" value="InterPro"/>
</dbReference>
<feature type="transmembrane region" description="Helical" evidence="11">
    <location>
        <begin position="332"/>
        <end position="350"/>
    </location>
</feature>
<reference evidence="12 13" key="1">
    <citation type="submission" date="2014-07" db="EMBL/GenBank/DDBJ databases">
        <title>Methanogenic archaea and the global carbon cycle.</title>
        <authorList>
            <person name="Henriksen J.R."/>
            <person name="Luke J."/>
            <person name="Reinhart S."/>
            <person name="Benedict M.N."/>
            <person name="Youngblut N.D."/>
            <person name="Metcalf M.E."/>
            <person name="Whitaker R.J."/>
            <person name="Metcalf W.W."/>
        </authorList>
    </citation>
    <scope>NUCLEOTIDE SEQUENCE [LARGE SCALE GENOMIC DNA]</scope>
    <source>
        <strain evidence="12 13">T4/M</strain>
    </source>
</reference>
<evidence type="ECO:0000256" key="1">
    <source>
        <dbReference type="ARBA" id="ARBA00004651"/>
    </source>
</evidence>
<sequence length="359" mass="38465">MAESISTEDFHSAPGYKRIYDFSDLRKIGILVALGTGLIAMAGVAVMMGNYNIAITDIIYTIITHLTFGDISAIPKLHNMVIWELRIPRILLAFLIGGSLAIAGAVFQSVFRNPLVEPYILGASSGAAFGAALAIVFPIIGVSIQISAFFFGALAVTFAYLLARVRGETPIVTLVLAGVIIGSVFTALVSLLKYLSDDTALREIVFWLMGGFYYATWDDIILLAPITGAGLLILLAMGWKLNILSMGDEEARALGVNPERSKFIVIAIATALTAFSVSLVGIIAWVGLMMPHASRILLGPDNRYVIPASFMMGGMYVIVSDTLARTLISSEIPVGIITSVLGAPYLCYLLRSKGKVMFG</sequence>
<accession>A0A0E3L840</accession>
<feature type="transmembrane region" description="Helical" evidence="11">
    <location>
        <begin position="119"/>
        <end position="140"/>
    </location>
</feature>
<evidence type="ECO:0000256" key="3">
    <source>
        <dbReference type="ARBA" id="ARBA00022448"/>
    </source>
</evidence>